<name>A0AAD5E890_UMBRA</name>
<dbReference type="EMBL" id="MU620927">
    <property type="protein sequence ID" value="KAI8578709.1"/>
    <property type="molecule type" value="Genomic_DNA"/>
</dbReference>
<accession>A0AAD5E890</accession>
<keyword evidence="2" id="KW-1185">Reference proteome</keyword>
<gene>
    <name evidence="1" type="ORF">K450DRAFT_246131</name>
</gene>
<sequence>MRSQTANTFKDDASEPLFDGQFLTTIEDHAGGYLPFDLVVYLLKFSQYFVPQTTWGEEHSTFALANTSHFVTSALWNLFNKQSTFVAYEEMALEVMEYFRQESIPSVDIHKGVDEEILQYLRTLKTLSFASAPKDGDERYHIQVVLNTSIDDSAEVPNKLKTRSFDIDMEKLKNGAGKVFACTVVYETEYRLTWLVESFTDYMIQYTGLVVKHRKLPLFMDIGFMDFVIYSPRDQSLPRSVLLPQQGAQRVTDYDSNLNDS</sequence>
<dbReference type="GeneID" id="75915215"/>
<proteinExistence type="predicted"/>
<protein>
    <submittedName>
        <fullName evidence="1">Uncharacterized protein</fullName>
    </submittedName>
</protein>
<dbReference type="RefSeq" id="XP_051443713.1">
    <property type="nucleotide sequence ID" value="XM_051589870.1"/>
</dbReference>
<dbReference type="AlphaFoldDB" id="A0AAD5E890"/>
<organism evidence="1 2">
    <name type="scientific">Umbelopsis ramanniana AG</name>
    <dbReference type="NCBI Taxonomy" id="1314678"/>
    <lineage>
        <taxon>Eukaryota</taxon>
        <taxon>Fungi</taxon>
        <taxon>Fungi incertae sedis</taxon>
        <taxon>Mucoromycota</taxon>
        <taxon>Mucoromycotina</taxon>
        <taxon>Umbelopsidomycetes</taxon>
        <taxon>Umbelopsidales</taxon>
        <taxon>Umbelopsidaceae</taxon>
        <taxon>Umbelopsis</taxon>
    </lineage>
</organism>
<evidence type="ECO:0000313" key="1">
    <source>
        <dbReference type="EMBL" id="KAI8578709.1"/>
    </source>
</evidence>
<reference evidence="1" key="2">
    <citation type="journal article" date="2022" name="Proc. Natl. Acad. Sci. U.S.A.">
        <title>Diploid-dominant life cycles characterize the early evolution of Fungi.</title>
        <authorList>
            <person name="Amses K.R."/>
            <person name="Simmons D.R."/>
            <person name="Longcore J.E."/>
            <person name="Mondo S.J."/>
            <person name="Seto K."/>
            <person name="Jeronimo G.H."/>
            <person name="Bonds A.E."/>
            <person name="Quandt C.A."/>
            <person name="Davis W.J."/>
            <person name="Chang Y."/>
            <person name="Federici B.A."/>
            <person name="Kuo A."/>
            <person name="LaButti K."/>
            <person name="Pangilinan J."/>
            <person name="Andreopoulos W."/>
            <person name="Tritt A."/>
            <person name="Riley R."/>
            <person name="Hundley H."/>
            <person name="Johnson J."/>
            <person name="Lipzen A."/>
            <person name="Barry K."/>
            <person name="Lang B.F."/>
            <person name="Cuomo C.A."/>
            <person name="Buchler N.E."/>
            <person name="Grigoriev I.V."/>
            <person name="Spatafora J.W."/>
            <person name="Stajich J.E."/>
            <person name="James T.Y."/>
        </authorList>
    </citation>
    <scope>NUCLEOTIDE SEQUENCE</scope>
    <source>
        <strain evidence="1">AG</strain>
    </source>
</reference>
<evidence type="ECO:0000313" key="2">
    <source>
        <dbReference type="Proteomes" id="UP001206595"/>
    </source>
</evidence>
<reference evidence="1" key="1">
    <citation type="submission" date="2021-06" db="EMBL/GenBank/DDBJ databases">
        <authorList>
            <consortium name="DOE Joint Genome Institute"/>
            <person name="Mondo S.J."/>
            <person name="Amses K.R."/>
            <person name="Simmons D.R."/>
            <person name="Longcore J.E."/>
            <person name="Seto K."/>
            <person name="Alves G.H."/>
            <person name="Bonds A.E."/>
            <person name="Quandt C.A."/>
            <person name="Davis W.J."/>
            <person name="Chang Y."/>
            <person name="Letcher P.M."/>
            <person name="Powell M.J."/>
            <person name="Kuo A."/>
            <person name="Labutti K."/>
            <person name="Pangilinan J."/>
            <person name="Andreopoulos W."/>
            <person name="Tritt A."/>
            <person name="Riley R."/>
            <person name="Hundley H."/>
            <person name="Johnson J."/>
            <person name="Lipzen A."/>
            <person name="Barry K."/>
            <person name="Berbee M.L."/>
            <person name="Buchler N.E."/>
            <person name="Grigoriev I.V."/>
            <person name="Spatafora J.W."/>
            <person name="Stajich J.E."/>
            <person name="James T.Y."/>
        </authorList>
    </citation>
    <scope>NUCLEOTIDE SEQUENCE</scope>
    <source>
        <strain evidence="1">AG</strain>
    </source>
</reference>
<comment type="caution">
    <text evidence="1">The sequence shown here is derived from an EMBL/GenBank/DDBJ whole genome shotgun (WGS) entry which is preliminary data.</text>
</comment>
<dbReference type="Proteomes" id="UP001206595">
    <property type="component" value="Unassembled WGS sequence"/>
</dbReference>